<sequence>MLSPHPLHATLGCHQPIVSPHPHHVTLGCHHAMMPPPLGVPSSPPYHPGVPSPHDATTLRHPHIPSITPFGCHHPSQTPLQCALWKDNACCTANTSMEAHRDQSYLYGFNWDHCGAMAQRCKRHFIQDTCLYECSPNLGPWIDQSDSSWRRERILNVPLCREDCEQWWEDCQDSATCKVNWHKGWNWTTGTNQCPHGAMCQKFKYVFPTPADLCEKVWSHSYKYTTERRGSGRCIQMWFDPIEGNPNVAVARYYALGPAANLHPTPLVLLALLVPALLGVTPWG</sequence>
<dbReference type="Ensembl" id="ENSPCLT00000018067.1">
    <property type="protein sequence ID" value="ENSPCLP00000013586.1"/>
    <property type="gene ID" value="ENSPCLG00000011164.1"/>
</dbReference>
<dbReference type="OMA" id="MSCARPT"/>
<protein>
    <recommendedName>
        <fullName evidence="4">Folate receptor-like domain-containing protein</fullName>
    </recommendedName>
</protein>
<evidence type="ECO:0000256" key="1">
    <source>
        <dbReference type="ARBA" id="ARBA00007932"/>
    </source>
</evidence>
<dbReference type="GO" id="GO:0009897">
    <property type="term" value="C:external side of plasma membrane"/>
    <property type="evidence" value="ECO:0007669"/>
    <property type="project" value="TreeGrafter"/>
</dbReference>
<keyword evidence="3" id="KW-1015">Disulfide bond</keyword>
<dbReference type="InterPro" id="IPR004269">
    <property type="entry name" value="Folate_rcpt"/>
</dbReference>
<evidence type="ECO:0000256" key="3">
    <source>
        <dbReference type="ARBA" id="ARBA00023157"/>
    </source>
</evidence>
<reference evidence="5" key="2">
    <citation type="submission" date="2025-09" db="UniProtKB">
        <authorList>
            <consortium name="Ensembl"/>
        </authorList>
    </citation>
    <scope>IDENTIFICATION</scope>
</reference>
<evidence type="ECO:0000313" key="6">
    <source>
        <dbReference type="Proteomes" id="UP000472261"/>
    </source>
</evidence>
<keyword evidence="6" id="KW-1185">Reference proteome</keyword>
<evidence type="ECO:0000313" key="5">
    <source>
        <dbReference type="Ensembl" id="ENSPCLP00000013586.1"/>
    </source>
</evidence>
<feature type="domain" description="Folate receptor-like" evidence="4">
    <location>
        <begin position="75"/>
        <end position="236"/>
    </location>
</feature>
<comment type="similarity">
    <text evidence="1">Belongs to the folate receptor family.</text>
</comment>
<reference evidence="5" key="1">
    <citation type="submission" date="2025-08" db="UniProtKB">
        <authorList>
            <consortium name="Ensembl"/>
        </authorList>
    </citation>
    <scope>IDENTIFICATION</scope>
</reference>
<accession>A0A669QHM4</accession>
<dbReference type="GO" id="GO:0038023">
    <property type="term" value="F:signaling receptor activity"/>
    <property type="evidence" value="ECO:0007669"/>
    <property type="project" value="TreeGrafter"/>
</dbReference>
<keyword evidence="2" id="KW-0732">Signal</keyword>
<dbReference type="PANTHER" id="PTHR10517:SF14">
    <property type="entry name" value="FOLATE RECEPTOR 1-RELATED"/>
    <property type="match status" value="1"/>
</dbReference>
<organism evidence="5 6">
    <name type="scientific">Phasianus colchicus</name>
    <name type="common">Common pheasant</name>
    <dbReference type="NCBI Taxonomy" id="9054"/>
    <lineage>
        <taxon>Eukaryota</taxon>
        <taxon>Metazoa</taxon>
        <taxon>Chordata</taxon>
        <taxon>Craniata</taxon>
        <taxon>Vertebrata</taxon>
        <taxon>Euteleostomi</taxon>
        <taxon>Archelosauria</taxon>
        <taxon>Archosauria</taxon>
        <taxon>Dinosauria</taxon>
        <taxon>Saurischia</taxon>
        <taxon>Theropoda</taxon>
        <taxon>Coelurosauria</taxon>
        <taxon>Aves</taxon>
        <taxon>Neognathae</taxon>
        <taxon>Galloanserae</taxon>
        <taxon>Galliformes</taxon>
        <taxon>Phasianidae</taxon>
        <taxon>Phasianinae</taxon>
        <taxon>Phasianus</taxon>
    </lineage>
</organism>
<dbReference type="Pfam" id="PF03024">
    <property type="entry name" value="Folate_rec"/>
    <property type="match status" value="1"/>
</dbReference>
<proteinExistence type="inferred from homology"/>
<evidence type="ECO:0000256" key="2">
    <source>
        <dbReference type="ARBA" id="ARBA00022729"/>
    </source>
</evidence>
<dbReference type="PANTHER" id="PTHR10517">
    <property type="entry name" value="FOLATE RECEPTOR"/>
    <property type="match status" value="1"/>
</dbReference>
<dbReference type="Proteomes" id="UP000472261">
    <property type="component" value="Unplaced"/>
</dbReference>
<dbReference type="AlphaFoldDB" id="A0A669QHM4"/>
<name>A0A669QHM4_PHACC</name>
<evidence type="ECO:0000259" key="4">
    <source>
        <dbReference type="Pfam" id="PF03024"/>
    </source>
</evidence>
<dbReference type="InterPro" id="IPR018143">
    <property type="entry name" value="Folate_rcpt-like"/>
</dbReference>